<feature type="region of interest" description="Disordered" evidence="1">
    <location>
        <begin position="335"/>
        <end position="376"/>
    </location>
</feature>
<evidence type="ECO:0000313" key="3">
    <source>
        <dbReference type="EMBL" id="CAH1773829.1"/>
    </source>
</evidence>
<feature type="transmembrane region" description="Helical" evidence="2">
    <location>
        <begin position="567"/>
        <end position="592"/>
    </location>
</feature>
<organism evidence="3 4">
    <name type="scientific">Owenia fusiformis</name>
    <name type="common">Polychaete worm</name>
    <dbReference type="NCBI Taxonomy" id="6347"/>
    <lineage>
        <taxon>Eukaryota</taxon>
        <taxon>Metazoa</taxon>
        <taxon>Spiralia</taxon>
        <taxon>Lophotrochozoa</taxon>
        <taxon>Annelida</taxon>
        <taxon>Polychaeta</taxon>
        <taxon>Sedentaria</taxon>
        <taxon>Canalipalpata</taxon>
        <taxon>Sabellida</taxon>
        <taxon>Oweniida</taxon>
        <taxon>Oweniidae</taxon>
        <taxon>Owenia</taxon>
    </lineage>
</organism>
<keyword evidence="2" id="KW-0472">Membrane</keyword>
<evidence type="ECO:0000256" key="1">
    <source>
        <dbReference type="SAM" id="MobiDB-lite"/>
    </source>
</evidence>
<evidence type="ECO:0000313" key="4">
    <source>
        <dbReference type="Proteomes" id="UP000749559"/>
    </source>
</evidence>
<feature type="compositionally biased region" description="Basic and acidic residues" evidence="1">
    <location>
        <begin position="599"/>
        <end position="608"/>
    </location>
</feature>
<keyword evidence="4" id="KW-1185">Reference proteome</keyword>
<reference evidence="3" key="1">
    <citation type="submission" date="2022-03" db="EMBL/GenBank/DDBJ databases">
        <authorList>
            <person name="Martin C."/>
        </authorList>
    </citation>
    <scope>NUCLEOTIDE SEQUENCE</scope>
</reference>
<feature type="compositionally biased region" description="Polar residues" evidence="1">
    <location>
        <begin position="612"/>
        <end position="623"/>
    </location>
</feature>
<gene>
    <name evidence="3" type="ORF">OFUS_LOCUS1369</name>
</gene>
<dbReference type="EMBL" id="CAIIXF020000001">
    <property type="protein sequence ID" value="CAH1773829.1"/>
    <property type="molecule type" value="Genomic_DNA"/>
</dbReference>
<dbReference type="Proteomes" id="UP000749559">
    <property type="component" value="Unassembled WGS sequence"/>
</dbReference>
<feature type="compositionally biased region" description="Low complexity" evidence="1">
    <location>
        <begin position="335"/>
        <end position="347"/>
    </location>
</feature>
<dbReference type="SUPFAM" id="SSF69349">
    <property type="entry name" value="Phage fibre proteins"/>
    <property type="match status" value="1"/>
</dbReference>
<name>A0A8J1UCT2_OWEFU</name>
<feature type="compositionally biased region" description="Polar residues" evidence="1">
    <location>
        <begin position="417"/>
        <end position="433"/>
    </location>
</feature>
<comment type="caution">
    <text evidence="3">The sequence shown here is derived from an EMBL/GenBank/DDBJ whole genome shotgun (WGS) entry which is preliminary data.</text>
</comment>
<feature type="region of interest" description="Disordered" evidence="1">
    <location>
        <begin position="417"/>
        <end position="545"/>
    </location>
</feature>
<feature type="compositionally biased region" description="Low complexity" evidence="1">
    <location>
        <begin position="435"/>
        <end position="500"/>
    </location>
</feature>
<sequence length="661" mass="71888">MNANWLYFDSNNGHCRAGKCGSNINKTEWEYEWNPGSYNGKTYVRPHHYVPRCQNSYFMRRTWNNDVKSNCYLIRTVTGKGLRECMKAACDDKANTLNFYFDVTPRCEIKHCKWDTSTNDYAFEFTTTTNNEAVSVYGLEHTLSPYDSKYWVETQIPSPNITSLKGYYTIGLKDSYCTSESNFVLQPFIWSSISVYNCYENFEGTDWHISYNNDINCTSGSTYRTLIPPYPGTPSCNSSIFVIHKSKIQCYKSNCDRSLVIPDARDLRQCMLYACERGAPVINYYSDSTSVICDLRFCAKLPNAKYDFEYVTTGGSFDVYVLQHDTREDLSTTTLSTTSTAATHSSTKYPLSTRYPVSPTVHSDLPPTESSDSTLTVSSVSTPIVSSDSTPIVSSVSTPIVSSDSTHEVIFDTFPTVSSAPSSAETPTRSSAETPIVSSDSTPIVSSDSTPAVSSDSTPAVSSDSTPAVSSDSTPAVSSDSTPAVSSDSTPAVSSDSTPAVSSDLTPAVSSDSTPAVSSDSTPTVSGSTPAVSGSTPTVSDSTEKTDVCLQKLRQYEQEKSALQTSLLILGVSLGAALGTVIGVTVALCFILKRSPQKKQDTTTDARGNEGLNLNDTSTANETTNEDTYETLPANVQVNVEDLQYGNTEFLRNYGQIGLSQ</sequence>
<protein>
    <submittedName>
        <fullName evidence="3">Uncharacterized protein</fullName>
    </submittedName>
</protein>
<feature type="compositionally biased region" description="Low complexity" evidence="1">
    <location>
        <begin position="507"/>
        <end position="526"/>
    </location>
</feature>
<dbReference type="AlphaFoldDB" id="A0A8J1UCT2"/>
<evidence type="ECO:0000256" key="2">
    <source>
        <dbReference type="SAM" id="Phobius"/>
    </source>
</evidence>
<proteinExistence type="predicted"/>
<keyword evidence="2" id="KW-0812">Transmembrane</keyword>
<feature type="region of interest" description="Disordered" evidence="1">
    <location>
        <begin position="599"/>
        <end position="627"/>
    </location>
</feature>
<keyword evidence="2" id="KW-1133">Transmembrane helix</keyword>
<accession>A0A8J1UCT2</accession>
<feature type="compositionally biased region" description="Polar residues" evidence="1">
    <location>
        <begin position="527"/>
        <end position="541"/>
    </location>
</feature>